<dbReference type="EMBL" id="KV448130">
    <property type="protein sequence ID" value="OAX43984.1"/>
    <property type="molecule type" value="Genomic_DNA"/>
</dbReference>
<evidence type="ECO:0000259" key="2">
    <source>
        <dbReference type="PROSITE" id="PS51673"/>
    </source>
</evidence>
<evidence type="ECO:0000256" key="1">
    <source>
        <dbReference type="SAM" id="MobiDB-lite"/>
    </source>
</evidence>
<feature type="region of interest" description="Disordered" evidence="1">
    <location>
        <begin position="508"/>
        <end position="566"/>
    </location>
</feature>
<feature type="region of interest" description="Disordered" evidence="1">
    <location>
        <begin position="41"/>
        <end position="71"/>
    </location>
</feature>
<feature type="compositionally biased region" description="Low complexity" evidence="1">
    <location>
        <begin position="265"/>
        <end position="288"/>
    </location>
</feature>
<dbReference type="InterPro" id="IPR024771">
    <property type="entry name" value="SUZ"/>
</dbReference>
<gene>
    <name evidence="3" type="ORF">K503DRAFT_765452</name>
</gene>
<sequence length="852" mass="90823">MSFQPSTPLFSTVSPTFISTSPSPSPSLSHTSSSSQLKFSLAPSMTSSTTPPLAESINVQQPSSAGSDTFLESDSSALADVDPQIIEALKSKDRIYVLKLGEQMESLINDRSFRTRIDLMPATSYQRLLVHRCSAYYKLAPETDPISKTISVLPTLDSRIPVRRIAELVPAQLSTHPAIKIMRRSTTDRGRSKPHSQAGSIAGEDLDLSDVEPSESGSQGGRSNATGGSKKHKTIAEREAAYNEARSRIFMDFEEREKSKEKDLSASSSTISLTSGSVTSGGETSSTGDLDIESVSSPTTESEWSGPAVRDKRDSKRSNGSTRSLRSTAPVFNVSGSSSSRGSRAPSPSSFKYPTLYEPCPPAPPYDSSHPPVQSSGYVNPYVYAYPQPPPPSNYIPGYPYYTTYPYPHPQAPMHAPDNSTAHGTIESYPSPQHAAHPGVYVPYTWSPAQQQQPLPHPPMQHMAQQTSAPPIAPPASQYSTYTPPVTPYGPYPMPGYFPQPPHIPHGQSSPPAVQNHGHYPGNGYMNGPTGHDATSSNRSYLGDMTQPSSMGPKPRGAPPARSAWSYGPGIGMGGFGMNNVGSRPSGGEVVGPRLSSSVRRPSGNSNTSTGVRAPVGDEASSTASSSTTSSSSRRTFTSSSSQHPLPARPDWAVGLKPQPTLHATHSRHHDHSMNSRNMSPARNNAQRGHQNPPVSLHSTDFPPLSSMSPAAEKRLPAVAGVWTNSSSNRSILIPGSSTSHDNTFTHHPNTQSNVTGTQSNTRLEDTDGAFERPPPKGNVELFNPKGAWKPGGAQSRSPPGGSQDKDRSEKLRGEAVANAILVDKMAMISVEDNDVSSPVPTVSPPAVALAT</sequence>
<name>A0A1B7NGP0_9AGAM</name>
<accession>A0A1B7NGP0</accession>
<feature type="compositionally biased region" description="Polar residues" evidence="1">
    <location>
        <begin position="318"/>
        <end position="327"/>
    </location>
</feature>
<dbReference type="CDD" id="cd02642">
    <property type="entry name" value="R3H_encore_like"/>
    <property type="match status" value="1"/>
</dbReference>
<keyword evidence="4" id="KW-1185">Reference proteome</keyword>
<dbReference type="InParanoid" id="A0A1B7NGP0"/>
<feature type="region of interest" description="Disordered" evidence="1">
    <location>
        <begin position="453"/>
        <end position="472"/>
    </location>
</feature>
<proteinExistence type="predicted"/>
<dbReference type="OrthoDB" id="278430at2759"/>
<evidence type="ECO:0000313" key="4">
    <source>
        <dbReference type="Proteomes" id="UP000092154"/>
    </source>
</evidence>
<feature type="region of interest" description="Disordered" evidence="1">
    <location>
        <begin position="578"/>
        <end position="709"/>
    </location>
</feature>
<feature type="compositionally biased region" description="Polar residues" evidence="1">
    <location>
        <begin position="294"/>
        <end position="303"/>
    </location>
</feature>
<dbReference type="PANTHER" id="PTHR15672">
    <property type="entry name" value="CAMP-REGULATED PHOSPHOPROTEIN 21 RELATED R3H DOMAIN CONTAINING PROTEIN"/>
    <property type="match status" value="1"/>
</dbReference>
<feature type="compositionally biased region" description="Low complexity" evidence="1">
    <location>
        <begin position="620"/>
        <end position="642"/>
    </location>
</feature>
<feature type="compositionally biased region" description="Polar residues" evidence="1">
    <location>
        <begin position="595"/>
        <end position="611"/>
    </location>
</feature>
<dbReference type="PROSITE" id="PS51673">
    <property type="entry name" value="SUZ"/>
    <property type="match status" value="1"/>
</dbReference>
<dbReference type="SUPFAM" id="SSF82708">
    <property type="entry name" value="R3H domain"/>
    <property type="match status" value="1"/>
</dbReference>
<feature type="region of interest" description="Disordered" evidence="1">
    <location>
        <begin position="258"/>
        <end position="350"/>
    </location>
</feature>
<dbReference type="GO" id="GO:0003676">
    <property type="term" value="F:nucleic acid binding"/>
    <property type="evidence" value="ECO:0007669"/>
    <property type="project" value="InterPro"/>
</dbReference>
<dbReference type="STRING" id="1314800.A0A1B7NGP0"/>
<protein>
    <recommendedName>
        <fullName evidence="2">SUZ domain-containing protein</fullName>
    </recommendedName>
</protein>
<feature type="domain" description="SUZ" evidence="2">
    <location>
        <begin position="159"/>
        <end position="254"/>
    </location>
</feature>
<feature type="compositionally biased region" description="Polar residues" evidence="1">
    <location>
        <begin position="533"/>
        <end position="550"/>
    </location>
</feature>
<feature type="compositionally biased region" description="Low complexity" evidence="1">
    <location>
        <begin position="453"/>
        <end position="466"/>
    </location>
</feature>
<evidence type="ECO:0000313" key="3">
    <source>
        <dbReference type="EMBL" id="OAX43984.1"/>
    </source>
</evidence>
<dbReference type="AlphaFoldDB" id="A0A1B7NGP0"/>
<feature type="compositionally biased region" description="Polar residues" evidence="1">
    <location>
        <begin position="675"/>
        <end position="699"/>
    </location>
</feature>
<dbReference type="InterPro" id="IPR036867">
    <property type="entry name" value="R3H_dom_sf"/>
</dbReference>
<feature type="compositionally biased region" description="Polar residues" evidence="1">
    <location>
        <begin position="733"/>
        <end position="762"/>
    </location>
</feature>
<feature type="compositionally biased region" description="Basic and acidic residues" evidence="1">
    <location>
        <begin position="804"/>
        <end position="814"/>
    </location>
</feature>
<reference evidence="3 4" key="1">
    <citation type="submission" date="2016-06" db="EMBL/GenBank/DDBJ databases">
        <title>Comparative genomics of the ectomycorrhizal sister species Rhizopogon vinicolor and Rhizopogon vesiculosus (Basidiomycota: Boletales) reveals a divergence of the mating type B locus.</title>
        <authorList>
            <consortium name="DOE Joint Genome Institute"/>
            <person name="Mujic A.B."/>
            <person name="Kuo A."/>
            <person name="Tritt A."/>
            <person name="Lipzen A."/>
            <person name="Chen C."/>
            <person name="Johnson J."/>
            <person name="Sharma A."/>
            <person name="Barry K."/>
            <person name="Grigoriev I.V."/>
            <person name="Spatafora J.W."/>
        </authorList>
    </citation>
    <scope>NUCLEOTIDE SEQUENCE [LARGE SCALE GENOMIC DNA]</scope>
    <source>
        <strain evidence="3 4">AM-OR11-026</strain>
    </source>
</reference>
<dbReference type="InterPro" id="IPR051937">
    <property type="entry name" value="R3H_domain_containing"/>
</dbReference>
<dbReference type="Gene3D" id="3.30.1370.50">
    <property type="entry name" value="R3H-like domain"/>
    <property type="match status" value="1"/>
</dbReference>
<feature type="region of interest" description="Disordered" evidence="1">
    <location>
        <begin position="179"/>
        <end position="235"/>
    </location>
</feature>
<dbReference type="PANTHER" id="PTHR15672:SF8">
    <property type="entry name" value="PROTEIN ENCORE"/>
    <property type="match status" value="1"/>
</dbReference>
<feature type="compositionally biased region" description="Polar residues" evidence="1">
    <location>
        <begin position="215"/>
        <end position="227"/>
    </location>
</feature>
<feature type="compositionally biased region" description="Acidic residues" evidence="1">
    <location>
        <begin position="204"/>
        <end position="213"/>
    </location>
</feature>
<organism evidence="3 4">
    <name type="scientific">Rhizopogon vinicolor AM-OR11-026</name>
    <dbReference type="NCBI Taxonomy" id="1314800"/>
    <lineage>
        <taxon>Eukaryota</taxon>
        <taxon>Fungi</taxon>
        <taxon>Dikarya</taxon>
        <taxon>Basidiomycota</taxon>
        <taxon>Agaricomycotina</taxon>
        <taxon>Agaricomycetes</taxon>
        <taxon>Agaricomycetidae</taxon>
        <taxon>Boletales</taxon>
        <taxon>Suillineae</taxon>
        <taxon>Rhizopogonaceae</taxon>
        <taxon>Rhizopogon</taxon>
    </lineage>
</organism>
<feature type="compositionally biased region" description="Low complexity" evidence="1">
    <location>
        <begin position="335"/>
        <end position="350"/>
    </location>
</feature>
<dbReference type="Proteomes" id="UP000092154">
    <property type="component" value="Unassembled WGS sequence"/>
</dbReference>
<feature type="region of interest" description="Disordered" evidence="1">
    <location>
        <begin position="733"/>
        <end position="815"/>
    </location>
</feature>
<feature type="compositionally biased region" description="Polar residues" evidence="1">
    <location>
        <begin position="45"/>
        <end position="71"/>
    </location>
</feature>
<dbReference type="Pfam" id="PF12752">
    <property type="entry name" value="SUZ"/>
    <property type="match status" value="1"/>
</dbReference>
<feature type="compositionally biased region" description="Basic and acidic residues" evidence="1">
    <location>
        <begin position="763"/>
        <end position="775"/>
    </location>
</feature>